<evidence type="ECO:0000256" key="5">
    <source>
        <dbReference type="ARBA" id="ARBA00022692"/>
    </source>
</evidence>
<dbReference type="Pfam" id="PF12698">
    <property type="entry name" value="ABC2_membrane_3"/>
    <property type="match status" value="1"/>
</dbReference>
<dbReference type="PANTHER" id="PTHR30294:SF38">
    <property type="entry name" value="TRANSPORT PERMEASE PROTEIN"/>
    <property type="match status" value="1"/>
</dbReference>
<organism evidence="10 11">
    <name type="scientific">Sphingobacterium yanglingense</name>
    <dbReference type="NCBI Taxonomy" id="1437280"/>
    <lineage>
        <taxon>Bacteria</taxon>
        <taxon>Pseudomonadati</taxon>
        <taxon>Bacteroidota</taxon>
        <taxon>Sphingobacteriia</taxon>
        <taxon>Sphingobacteriales</taxon>
        <taxon>Sphingobacteriaceae</taxon>
        <taxon>Sphingobacterium</taxon>
    </lineage>
</organism>
<keyword evidence="11" id="KW-1185">Reference proteome</keyword>
<protein>
    <submittedName>
        <fullName evidence="10">ABC-2 type transport system permease protein</fullName>
    </submittedName>
</protein>
<evidence type="ECO:0000256" key="3">
    <source>
        <dbReference type="ARBA" id="ARBA00022448"/>
    </source>
</evidence>
<feature type="transmembrane region" description="Helical" evidence="8">
    <location>
        <begin position="277"/>
        <end position="298"/>
    </location>
</feature>
<gene>
    <name evidence="10" type="ORF">CLV99_3550</name>
</gene>
<name>A0A4R6WEH4_9SPHI</name>
<keyword evidence="5 8" id="KW-0812">Transmembrane</keyword>
<feature type="transmembrane region" description="Helical" evidence="8">
    <location>
        <begin position="318"/>
        <end position="338"/>
    </location>
</feature>
<dbReference type="InterPro" id="IPR013525">
    <property type="entry name" value="ABC2_TM"/>
</dbReference>
<feature type="transmembrane region" description="Helical" evidence="8">
    <location>
        <begin position="395"/>
        <end position="421"/>
    </location>
</feature>
<keyword evidence="7 8" id="KW-0472">Membrane</keyword>
<dbReference type="EMBL" id="SNYV01000016">
    <property type="protein sequence ID" value="TDQ75856.1"/>
    <property type="molecule type" value="Genomic_DNA"/>
</dbReference>
<comment type="similarity">
    <text evidence="2">Belongs to the ABC-2 integral membrane protein family.</text>
</comment>
<dbReference type="Proteomes" id="UP000295292">
    <property type="component" value="Unassembled WGS sequence"/>
</dbReference>
<evidence type="ECO:0000256" key="1">
    <source>
        <dbReference type="ARBA" id="ARBA00004651"/>
    </source>
</evidence>
<evidence type="ECO:0000313" key="10">
    <source>
        <dbReference type="EMBL" id="TDQ75856.1"/>
    </source>
</evidence>
<evidence type="ECO:0000256" key="7">
    <source>
        <dbReference type="ARBA" id="ARBA00023136"/>
    </source>
</evidence>
<evidence type="ECO:0000259" key="9">
    <source>
        <dbReference type="PROSITE" id="PS51012"/>
    </source>
</evidence>
<comment type="subcellular location">
    <subcellularLocation>
        <location evidence="1">Cell membrane</location>
        <topology evidence="1">Multi-pass membrane protein</topology>
    </subcellularLocation>
</comment>
<proteinExistence type="inferred from homology"/>
<dbReference type="PANTHER" id="PTHR30294">
    <property type="entry name" value="MEMBRANE COMPONENT OF ABC TRANSPORTER YHHJ-RELATED"/>
    <property type="match status" value="1"/>
</dbReference>
<evidence type="ECO:0000256" key="8">
    <source>
        <dbReference type="SAM" id="Phobius"/>
    </source>
</evidence>
<sequence length="428" mass="47446">MLYKLGMAIRKELLLQSRDVGGLIILFVMPMVLLITITMVQKGSFDSITGTRIPVLLVDNDKGEIAQTVRKELGDIGSFEVVEKVNGAILDEKEAKEAVFKGDYQLAIVLPPKLSDDLNLHIKQNVDKVMAEFSYSDSDTVTAAITEIKKKDVNLYFDPATQESFKTAIKSSIDKLIATIEKDKVYKVFQEELGVNEEAVFDNGQILQYREIGPEAGRNSLKPSAVQHNVPAWSLFAIFFIVVPLSINIVKEKSQGTMVRLITNPVPYTLFLLGKTFTYLLVSLIQFYLMLLVGIYVFPLLDLPAFEVGHHFLQLSAMALFAGLAAIGFGILLGTIATTQEQSAPFGATFVVILAAVGGVWVPVFVMPAIMQTISKLSPMNWALSGFYDILLRQGSWLAILPNIILLLLFFMLTLLIAVLYDKKKRTI</sequence>
<evidence type="ECO:0000256" key="2">
    <source>
        <dbReference type="ARBA" id="ARBA00007783"/>
    </source>
</evidence>
<dbReference type="InterPro" id="IPR047817">
    <property type="entry name" value="ABC2_TM_bact-type"/>
</dbReference>
<dbReference type="InterPro" id="IPR051449">
    <property type="entry name" value="ABC-2_transporter_component"/>
</dbReference>
<evidence type="ECO:0000313" key="11">
    <source>
        <dbReference type="Proteomes" id="UP000295292"/>
    </source>
</evidence>
<keyword evidence="4" id="KW-1003">Cell membrane</keyword>
<dbReference type="GO" id="GO:0140359">
    <property type="term" value="F:ABC-type transporter activity"/>
    <property type="evidence" value="ECO:0007669"/>
    <property type="project" value="InterPro"/>
</dbReference>
<accession>A0A4R6WEH4</accession>
<dbReference type="PROSITE" id="PS51012">
    <property type="entry name" value="ABC_TM2"/>
    <property type="match status" value="1"/>
</dbReference>
<comment type="caution">
    <text evidence="10">The sequence shown here is derived from an EMBL/GenBank/DDBJ whole genome shotgun (WGS) entry which is preliminary data.</text>
</comment>
<dbReference type="GO" id="GO:0005886">
    <property type="term" value="C:plasma membrane"/>
    <property type="evidence" value="ECO:0007669"/>
    <property type="project" value="UniProtKB-SubCell"/>
</dbReference>
<feature type="domain" description="ABC transmembrane type-2" evidence="9">
    <location>
        <begin position="193"/>
        <end position="425"/>
    </location>
</feature>
<keyword evidence="6 8" id="KW-1133">Transmembrane helix</keyword>
<feature type="transmembrane region" description="Helical" evidence="8">
    <location>
        <begin position="20"/>
        <end position="40"/>
    </location>
</feature>
<dbReference type="AlphaFoldDB" id="A0A4R6WEH4"/>
<dbReference type="Gene3D" id="3.40.1710.10">
    <property type="entry name" value="abc type-2 transporter like domain"/>
    <property type="match status" value="1"/>
</dbReference>
<dbReference type="RefSeq" id="WP_162850145.1">
    <property type="nucleotide sequence ID" value="NZ_SNYV01000016.1"/>
</dbReference>
<reference evidence="10 11" key="1">
    <citation type="submission" date="2019-03" db="EMBL/GenBank/DDBJ databases">
        <title>Genomic Encyclopedia of Archaeal and Bacterial Type Strains, Phase II (KMG-II): from individual species to whole genera.</title>
        <authorList>
            <person name="Goeker M."/>
        </authorList>
    </citation>
    <scope>NUCLEOTIDE SEQUENCE [LARGE SCALE GENOMIC DNA]</scope>
    <source>
        <strain evidence="10 11">DSM 28353</strain>
    </source>
</reference>
<feature type="transmembrane region" description="Helical" evidence="8">
    <location>
        <begin position="350"/>
        <end position="375"/>
    </location>
</feature>
<evidence type="ECO:0000256" key="4">
    <source>
        <dbReference type="ARBA" id="ARBA00022475"/>
    </source>
</evidence>
<keyword evidence="3" id="KW-0813">Transport</keyword>
<evidence type="ECO:0000256" key="6">
    <source>
        <dbReference type="ARBA" id="ARBA00022989"/>
    </source>
</evidence>
<feature type="transmembrane region" description="Helical" evidence="8">
    <location>
        <begin position="230"/>
        <end position="250"/>
    </location>
</feature>